<sequence>MAENGEKILRMQTDYPGKDTTVAFHKYTQSAALKTFIPLLTMHLPHSNALYNRMQAHHNTPGRQCLYAGSFPPAGSPPDIYTIVFADRSRHSESQIWVFNPLICLRPLGDLSAPSGLSEFQREVLMRHVRSLLYFLRDTEIPNAPGWPFSPVLRFGTLHSTLSECLERFAPIVRVSRWHQYLIPVTLSAQTGDKKSAEVVQNVARSPENLISGPVPDDQLAVVIATSYIPRQPSTLRMLPNEGLLDKTGKLVAWAYLGIEGALATLYVLPEYRGKGVANYIAGELLKKLGNGNFKHMGYQSPWVHAEIAEENKASIGVALKLGGKLAWESRYVWVDSDKL</sequence>
<dbReference type="Gene3D" id="3.40.630.30">
    <property type="match status" value="1"/>
</dbReference>
<dbReference type="InterPro" id="IPR053225">
    <property type="entry name" value="Acyl-CoA_N-acyltransferase"/>
</dbReference>
<dbReference type="InterPro" id="IPR016181">
    <property type="entry name" value="Acyl_CoA_acyltransferase"/>
</dbReference>
<dbReference type="AlphaFoldDB" id="A0AAD7VTA8"/>
<organism evidence="2 3">
    <name type="scientific">Lipomyces tetrasporus</name>
    <dbReference type="NCBI Taxonomy" id="54092"/>
    <lineage>
        <taxon>Eukaryota</taxon>
        <taxon>Fungi</taxon>
        <taxon>Dikarya</taxon>
        <taxon>Ascomycota</taxon>
        <taxon>Saccharomycotina</taxon>
        <taxon>Lipomycetes</taxon>
        <taxon>Lipomycetales</taxon>
        <taxon>Lipomycetaceae</taxon>
        <taxon>Lipomyces</taxon>
    </lineage>
</organism>
<gene>
    <name evidence="2" type="ORF">POJ06DRAFT_111681</name>
</gene>
<dbReference type="Pfam" id="PF08445">
    <property type="entry name" value="FR47"/>
    <property type="match status" value="1"/>
</dbReference>
<accession>A0AAD7VTA8</accession>
<dbReference type="InterPro" id="IPR013653">
    <property type="entry name" value="GCN5-like_dom"/>
</dbReference>
<name>A0AAD7VTA8_9ASCO</name>
<evidence type="ECO:0000313" key="3">
    <source>
        <dbReference type="Proteomes" id="UP001217417"/>
    </source>
</evidence>
<dbReference type="PANTHER" id="PTHR20958:SF6">
    <property type="entry name" value="GLYCINE N-ACYLTRANSFERASE-LIKE PROTEIN"/>
    <property type="match status" value="1"/>
</dbReference>
<dbReference type="Proteomes" id="UP001217417">
    <property type="component" value="Unassembled WGS sequence"/>
</dbReference>
<dbReference type="SUPFAM" id="SSF55729">
    <property type="entry name" value="Acyl-CoA N-acyltransferases (Nat)"/>
    <property type="match status" value="1"/>
</dbReference>
<dbReference type="GO" id="GO:0016747">
    <property type="term" value="F:acyltransferase activity, transferring groups other than amino-acyl groups"/>
    <property type="evidence" value="ECO:0007669"/>
    <property type="project" value="InterPro"/>
</dbReference>
<reference evidence="2" key="1">
    <citation type="submission" date="2023-03" db="EMBL/GenBank/DDBJ databases">
        <title>Near-Complete genome sequence of Lipomyces tetrasporous NRRL Y-64009, an oleaginous yeast capable of growing on lignocellulosic hydrolysates.</title>
        <authorList>
            <consortium name="Lawrence Berkeley National Laboratory"/>
            <person name="Jagtap S.S."/>
            <person name="Liu J.-J."/>
            <person name="Walukiewicz H.E."/>
            <person name="Pangilinan J."/>
            <person name="Lipzen A."/>
            <person name="Ahrendt S."/>
            <person name="Koriabine M."/>
            <person name="Cobaugh K."/>
            <person name="Salamov A."/>
            <person name="Yoshinaga Y."/>
            <person name="Ng V."/>
            <person name="Daum C."/>
            <person name="Grigoriev I.V."/>
            <person name="Slininger P.J."/>
            <person name="Dien B.S."/>
            <person name="Jin Y.-S."/>
            <person name="Rao C.V."/>
        </authorList>
    </citation>
    <scope>NUCLEOTIDE SEQUENCE</scope>
    <source>
        <strain evidence="2">NRRL Y-64009</strain>
    </source>
</reference>
<dbReference type="PROSITE" id="PS51186">
    <property type="entry name" value="GNAT"/>
    <property type="match status" value="1"/>
</dbReference>
<evidence type="ECO:0000259" key="1">
    <source>
        <dbReference type="PROSITE" id="PS51186"/>
    </source>
</evidence>
<dbReference type="InterPro" id="IPR000182">
    <property type="entry name" value="GNAT_dom"/>
</dbReference>
<comment type="caution">
    <text evidence="2">The sequence shown here is derived from an EMBL/GenBank/DDBJ whole genome shotgun (WGS) entry which is preliminary data.</text>
</comment>
<dbReference type="EMBL" id="JARPMG010000005">
    <property type="protein sequence ID" value="KAJ8100796.1"/>
    <property type="molecule type" value="Genomic_DNA"/>
</dbReference>
<proteinExistence type="predicted"/>
<feature type="domain" description="N-acetyltransferase" evidence="1">
    <location>
        <begin position="208"/>
        <end position="340"/>
    </location>
</feature>
<keyword evidence="3" id="KW-1185">Reference proteome</keyword>
<evidence type="ECO:0000313" key="2">
    <source>
        <dbReference type="EMBL" id="KAJ8100796.1"/>
    </source>
</evidence>
<dbReference type="CDD" id="cd04301">
    <property type="entry name" value="NAT_SF"/>
    <property type="match status" value="1"/>
</dbReference>
<dbReference type="GeneID" id="80879249"/>
<protein>
    <recommendedName>
        <fullName evidence="1">N-acetyltransferase domain-containing protein</fullName>
    </recommendedName>
</protein>
<dbReference type="PANTHER" id="PTHR20958">
    <property type="entry name" value="GLYCINE N-ACYLTRANSFERASE-LIKE PROTEIN"/>
    <property type="match status" value="1"/>
</dbReference>
<dbReference type="RefSeq" id="XP_056044246.1">
    <property type="nucleotide sequence ID" value="XM_056184083.1"/>
</dbReference>